<dbReference type="InterPro" id="IPR028082">
    <property type="entry name" value="Peripla_BP_I"/>
</dbReference>
<dbReference type="SUPFAM" id="SSF53822">
    <property type="entry name" value="Periplasmic binding protein-like I"/>
    <property type="match status" value="1"/>
</dbReference>
<dbReference type="PROSITE" id="PS51257">
    <property type="entry name" value="PROKAR_LIPOPROTEIN"/>
    <property type="match status" value="1"/>
</dbReference>
<comment type="similarity">
    <text evidence="1">Belongs to the leucine-binding protein family.</text>
</comment>
<dbReference type="Gene3D" id="3.40.50.2300">
    <property type="match status" value="2"/>
</dbReference>
<accession>A0ABN2D3J5</accession>
<feature type="domain" description="Leucine-binding protein" evidence="4">
    <location>
        <begin position="48"/>
        <end position="380"/>
    </location>
</feature>
<feature type="chain" id="PRO_5046532139" description="Leucine-binding protein domain-containing protein" evidence="3">
    <location>
        <begin position="25"/>
        <end position="421"/>
    </location>
</feature>
<dbReference type="Pfam" id="PF13458">
    <property type="entry name" value="Peripla_BP_6"/>
    <property type="match status" value="1"/>
</dbReference>
<name>A0ABN2D3J5_9ACTN</name>
<keyword evidence="6" id="KW-1185">Reference proteome</keyword>
<dbReference type="PANTHER" id="PTHR47151">
    <property type="entry name" value="LEU/ILE/VAL-BINDING ABC TRANSPORTER SUBUNIT"/>
    <property type="match status" value="1"/>
</dbReference>
<dbReference type="RefSeq" id="WP_344212623.1">
    <property type="nucleotide sequence ID" value="NZ_BAAAOS010000018.1"/>
</dbReference>
<organism evidence="5 6">
    <name type="scientific">Kribbella sancticallisti</name>
    <dbReference type="NCBI Taxonomy" id="460087"/>
    <lineage>
        <taxon>Bacteria</taxon>
        <taxon>Bacillati</taxon>
        <taxon>Actinomycetota</taxon>
        <taxon>Actinomycetes</taxon>
        <taxon>Propionibacteriales</taxon>
        <taxon>Kribbellaceae</taxon>
        <taxon>Kribbella</taxon>
    </lineage>
</organism>
<dbReference type="EMBL" id="BAAAOS010000018">
    <property type="protein sequence ID" value="GAA1568406.1"/>
    <property type="molecule type" value="Genomic_DNA"/>
</dbReference>
<keyword evidence="2 3" id="KW-0732">Signal</keyword>
<evidence type="ECO:0000313" key="5">
    <source>
        <dbReference type="EMBL" id="GAA1568406.1"/>
    </source>
</evidence>
<evidence type="ECO:0000256" key="1">
    <source>
        <dbReference type="ARBA" id="ARBA00010062"/>
    </source>
</evidence>
<comment type="caution">
    <text evidence="5">The sequence shown here is derived from an EMBL/GenBank/DDBJ whole genome shotgun (WGS) entry which is preliminary data.</text>
</comment>
<gene>
    <name evidence="5" type="ORF">GCM10009789_22270</name>
</gene>
<evidence type="ECO:0000259" key="4">
    <source>
        <dbReference type="Pfam" id="PF13458"/>
    </source>
</evidence>
<sequence>MRTRKYQFTACLIGALALVGAACAPEEEEAGEFTPGPLGAITVETGAPIKIGLIQAISGDTASLGTDQVRAVQIAIDDKGGNLLGHPIRNQVEDDLCKAEGGTTAAQKLAADPQIVAVIGTSCSGAAVPAMEILSAKGVLMISGSNTSPTLTSDLRGTKGAANQKGYLRTAHNDIIQGQAAATFAFQRLGAKRAATIHDGDPYTEGLANAFGSSFKELGGTISLATAISKGDTDMRPVLTEVAASTPDVVFFPIFQPEADFIVRQAKGFPLLADTKKLFGADGLLSDTFIVISQTEGMHFSGPATPTGPAYEEFVGKYETKFGEKPIQAFHAHSYDAVNMIFAAIEKVAVEEDGTVHIDRQKLIDELHATKDYQGLTGTLSCDEFGDCADPKIDIVQNTAGQRTIDQVRGNVLFTFEPPER</sequence>
<dbReference type="CDD" id="cd06342">
    <property type="entry name" value="PBP1_ABC_LIVBP-like"/>
    <property type="match status" value="1"/>
</dbReference>
<reference evidence="5 6" key="1">
    <citation type="journal article" date="2019" name="Int. J. Syst. Evol. Microbiol.">
        <title>The Global Catalogue of Microorganisms (GCM) 10K type strain sequencing project: providing services to taxonomists for standard genome sequencing and annotation.</title>
        <authorList>
            <consortium name="The Broad Institute Genomics Platform"/>
            <consortium name="The Broad Institute Genome Sequencing Center for Infectious Disease"/>
            <person name="Wu L."/>
            <person name="Ma J."/>
        </authorList>
    </citation>
    <scope>NUCLEOTIDE SEQUENCE [LARGE SCALE GENOMIC DNA]</scope>
    <source>
        <strain evidence="5 6">JCM 14969</strain>
    </source>
</reference>
<evidence type="ECO:0000256" key="2">
    <source>
        <dbReference type="ARBA" id="ARBA00022729"/>
    </source>
</evidence>
<dbReference type="Proteomes" id="UP001500393">
    <property type="component" value="Unassembled WGS sequence"/>
</dbReference>
<evidence type="ECO:0000256" key="3">
    <source>
        <dbReference type="SAM" id="SignalP"/>
    </source>
</evidence>
<dbReference type="InterPro" id="IPR028081">
    <property type="entry name" value="Leu-bd"/>
</dbReference>
<evidence type="ECO:0000313" key="6">
    <source>
        <dbReference type="Proteomes" id="UP001500393"/>
    </source>
</evidence>
<dbReference type="PANTHER" id="PTHR47151:SF2">
    <property type="entry name" value="AMINO ACID BINDING PROTEIN"/>
    <property type="match status" value="1"/>
</dbReference>
<feature type="signal peptide" evidence="3">
    <location>
        <begin position="1"/>
        <end position="24"/>
    </location>
</feature>
<proteinExistence type="inferred from homology"/>
<protein>
    <recommendedName>
        <fullName evidence="4">Leucine-binding protein domain-containing protein</fullName>
    </recommendedName>
</protein>